<keyword evidence="1" id="KW-1185">Reference proteome</keyword>
<dbReference type="AlphaFoldDB" id="A0A1I7X550"/>
<evidence type="ECO:0000313" key="2">
    <source>
        <dbReference type="WBParaSite" id="Hba_12723"/>
    </source>
</evidence>
<sequence length="39" mass="4520">MTFTPKRVAKVFDIYLFDQILNLCVLLDVIGFCKINITL</sequence>
<dbReference type="WBParaSite" id="Hba_12723">
    <property type="protein sequence ID" value="Hba_12723"/>
    <property type="gene ID" value="Hba_12723"/>
</dbReference>
<reference evidence="2" key="1">
    <citation type="submission" date="2016-11" db="UniProtKB">
        <authorList>
            <consortium name="WormBaseParasite"/>
        </authorList>
    </citation>
    <scope>IDENTIFICATION</scope>
</reference>
<proteinExistence type="predicted"/>
<protein>
    <submittedName>
        <fullName evidence="2">Uncharacterized protein</fullName>
    </submittedName>
</protein>
<accession>A0A1I7X550</accession>
<name>A0A1I7X550_HETBA</name>
<dbReference type="Proteomes" id="UP000095283">
    <property type="component" value="Unplaced"/>
</dbReference>
<evidence type="ECO:0000313" key="1">
    <source>
        <dbReference type="Proteomes" id="UP000095283"/>
    </source>
</evidence>
<organism evidence="1 2">
    <name type="scientific">Heterorhabditis bacteriophora</name>
    <name type="common">Entomopathogenic nematode worm</name>
    <dbReference type="NCBI Taxonomy" id="37862"/>
    <lineage>
        <taxon>Eukaryota</taxon>
        <taxon>Metazoa</taxon>
        <taxon>Ecdysozoa</taxon>
        <taxon>Nematoda</taxon>
        <taxon>Chromadorea</taxon>
        <taxon>Rhabditida</taxon>
        <taxon>Rhabditina</taxon>
        <taxon>Rhabditomorpha</taxon>
        <taxon>Strongyloidea</taxon>
        <taxon>Heterorhabditidae</taxon>
        <taxon>Heterorhabditis</taxon>
    </lineage>
</organism>